<comment type="similarity">
    <text evidence="2 9">Belongs to the zinc-containing alcohol dehydrogenase family.</text>
</comment>
<evidence type="ECO:0000313" key="11">
    <source>
        <dbReference type="EMBL" id="MFF0543739.1"/>
    </source>
</evidence>
<dbReference type="PROSITE" id="PS00059">
    <property type="entry name" value="ADH_ZINC"/>
    <property type="match status" value="1"/>
</dbReference>
<keyword evidence="5 9" id="KW-0862">Zinc</keyword>
<dbReference type="InterPro" id="IPR013149">
    <property type="entry name" value="ADH-like_C"/>
</dbReference>
<keyword evidence="12" id="KW-1185">Reference proteome</keyword>
<dbReference type="SMART" id="SM00829">
    <property type="entry name" value="PKS_ER"/>
    <property type="match status" value="1"/>
</dbReference>
<dbReference type="InterPro" id="IPR013154">
    <property type="entry name" value="ADH-like_N"/>
</dbReference>
<evidence type="ECO:0000256" key="1">
    <source>
        <dbReference type="ARBA" id="ARBA00001947"/>
    </source>
</evidence>
<dbReference type="Pfam" id="PF00107">
    <property type="entry name" value="ADH_zinc_N"/>
    <property type="match status" value="1"/>
</dbReference>
<accession>A0ABW6PMV3</accession>
<dbReference type="Proteomes" id="UP001601444">
    <property type="component" value="Unassembled WGS sequence"/>
</dbReference>
<dbReference type="SUPFAM" id="SSF51735">
    <property type="entry name" value="NAD(P)-binding Rossmann-fold domains"/>
    <property type="match status" value="1"/>
</dbReference>
<dbReference type="PANTHER" id="PTHR42940:SF8">
    <property type="entry name" value="VACUOLAR PROTEIN SORTING-ASSOCIATED PROTEIN 11"/>
    <property type="match status" value="1"/>
</dbReference>
<dbReference type="InterPro" id="IPR020843">
    <property type="entry name" value="ER"/>
</dbReference>
<evidence type="ECO:0000256" key="4">
    <source>
        <dbReference type="ARBA" id="ARBA00022723"/>
    </source>
</evidence>
<dbReference type="RefSeq" id="WP_387700475.1">
    <property type="nucleotide sequence ID" value="NZ_JBIAMX010000006.1"/>
</dbReference>
<evidence type="ECO:0000256" key="3">
    <source>
        <dbReference type="ARBA" id="ARBA00013190"/>
    </source>
</evidence>
<protein>
    <recommendedName>
        <fullName evidence="3">alcohol dehydrogenase</fullName>
        <ecNumber evidence="3">1.1.1.1</ecNumber>
    </recommendedName>
</protein>
<keyword evidence="6" id="KW-0560">Oxidoreductase</keyword>
<evidence type="ECO:0000256" key="9">
    <source>
        <dbReference type="RuleBase" id="RU361277"/>
    </source>
</evidence>
<evidence type="ECO:0000313" key="12">
    <source>
        <dbReference type="Proteomes" id="UP001601444"/>
    </source>
</evidence>
<comment type="catalytic activity">
    <reaction evidence="8">
        <text>a primary alcohol + NAD(+) = an aldehyde + NADH + H(+)</text>
        <dbReference type="Rhea" id="RHEA:10736"/>
        <dbReference type="ChEBI" id="CHEBI:15378"/>
        <dbReference type="ChEBI" id="CHEBI:15734"/>
        <dbReference type="ChEBI" id="CHEBI:17478"/>
        <dbReference type="ChEBI" id="CHEBI:57540"/>
        <dbReference type="ChEBI" id="CHEBI:57945"/>
        <dbReference type="EC" id="1.1.1.1"/>
    </reaction>
</comment>
<organism evidence="11 12">
    <name type="scientific">Nocardia thailandica</name>
    <dbReference type="NCBI Taxonomy" id="257275"/>
    <lineage>
        <taxon>Bacteria</taxon>
        <taxon>Bacillati</taxon>
        <taxon>Actinomycetota</taxon>
        <taxon>Actinomycetes</taxon>
        <taxon>Mycobacteriales</taxon>
        <taxon>Nocardiaceae</taxon>
        <taxon>Nocardia</taxon>
    </lineage>
</organism>
<evidence type="ECO:0000256" key="7">
    <source>
        <dbReference type="ARBA" id="ARBA00049164"/>
    </source>
</evidence>
<comment type="catalytic activity">
    <reaction evidence="7">
        <text>a secondary alcohol + NAD(+) = a ketone + NADH + H(+)</text>
        <dbReference type="Rhea" id="RHEA:10740"/>
        <dbReference type="ChEBI" id="CHEBI:15378"/>
        <dbReference type="ChEBI" id="CHEBI:17087"/>
        <dbReference type="ChEBI" id="CHEBI:35681"/>
        <dbReference type="ChEBI" id="CHEBI:57540"/>
        <dbReference type="ChEBI" id="CHEBI:57945"/>
        <dbReference type="EC" id="1.1.1.1"/>
    </reaction>
</comment>
<evidence type="ECO:0000259" key="10">
    <source>
        <dbReference type="SMART" id="SM00829"/>
    </source>
</evidence>
<evidence type="ECO:0000256" key="2">
    <source>
        <dbReference type="ARBA" id="ARBA00008072"/>
    </source>
</evidence>
<dbReference type="SUPFAM" id="SSF50129">
    <property type="entry name" value="GroES-like"/>
    <property type="match status" value="1"/>
</dbReference>
<name>A0ABW6PMV3_9NOCA</name>
<dbReference type="PANTHER" id="PTHR42940">
    <property type="entry name" value="ALCOHOL DEHYDROGENASE 1-RELATED"/>
    <property type="match status" value="1"/>
</dbReference>
<dbReference type="InterPro" id="IPR036291">
    <property type="entry name" value="NAD(P)-bd_dom_sf"/>
</dbReference>
<sequence>MRAWQLTGPGTLELRTVPVPEPGPGEVLVRVGAAGICHSDSFVLGLPFALSPEPLTLGHEIAGTVEVTGPHVPVERVGERGVVYLCWSCGQCRACAAGHENVCHAAGRTAMPPCPGLGPPGGMADFVVVPARAFVPIGDDLDFAQAAPLADAALTSLHAVRGTLDRLGPGSTAVAIGIGGLGHVAVQVLRALTPARVLAVDLTDDKLALARDCGAAATFAAGADTAAAILAQTGGRGAEAVFDFVGTDDTARLAVSVVAPDGAYRMVGLGGGIPGIDAGPAGGPGLPWGATVRKSYAGTRSDLFAAVDLARSGHLTLAVDTFAFADAPAAFDLLDRGRVRGRAVLLP</sequence>
<dbReference type="Pfam" id="PF08240">
    <property type="entry name" value="ADH_N"/>
    <property type="match status" value="1"/>
</dbReference>
<dbReference type="InterPro" id="IPR002328">
    <property type="entry name" value="ADH_Zn_CS"/>
</dbReference>
<dbReference type="EMBL" id="JBIAMX010000006">
    <property type="protein sequence ID" value="MFF0543739.1"/>
    <property type="molecule type" value="Genomic_DNA"/>
</dbReference>
<evidence type="ECO:0000256" key="8">
    <source>
        <dbReference type="ARBA" id="ARBA00049243"/>
    </source>
</evidence>
<dbReference type="EC" id="1.1.1.1" evidence="3"/>
<evidence type="ECO:0000256" key="6">
    <source>
        <dbReference type="ARBA" id="ARBA00023002"/>
    </source>
</evidence>
<evidence type="ECO:0000256" key="5">
    <source>
        <dbReference type="ARBA" id="ARBA00022833"/>
    </source>
</evidence>
<keyword evidence="4 9" id="KW-0479">Metal-binding</keyword>
<dbReference type="Gene3D" id="3.40.50.720">
    <property type="entry name" value="NAD(P)-binding Rossmann-like Domain"/>
    <property type="match status" value="1"/>
</dbReference>
<comment type="cofactor">
    <cofactor evidence="1 9">
        <name>Zn(2+)</name>
        <dbReference type="ChEBI" id="CHEBI:29105"/>
    </cofactor>
</comment>
<dbReference type="Gene3D" id="3.90.180.10">
    <property type="entry name" value="Medium-chain alcohol dehydrogenases, catalytic domain"/>
    <property type="match status" value="1"/>
</dbReference>
<dbReference type="InterPro" id="IPR011032">
    <property type="entry name" value="GroES-like_sf"/>
</dbReference>
<comment type="caution">
    <text evidence="11">The sequence shown here is derived from an EMBL/GenBank/DDBJ whole genome shotgun (WGS) entry which is preliminary data.</text>
</comment>
<gene>
    <name evidence="11" type="ORF">ACFYTF_12985</name>
</gene>
<reference evidence="11 12" key="1">
    <citation type="submission" date="2024-10" db="EMBL/GenBank/DDBJ databases">
        <title>The Natural Products Discovery Center: Release of the First 8490 Sequenced Strains for Exploring Actinobacteria Biosynthetic Diversity.</title>
        <authorList>
            <person name="Kalkreuter E."/>
            <person name="Kautsar S.A."/>
            <person name="Yang D."/>
            <person name="Bader C.D."/>
            <person name="Teijaro C.N."/>
            <person name="Fluegel L."/>
            <person name="Davis C.M."/>
            <person name="Simpson J.R."/>
            <person name="Lauterbach L."/>
            <person name="Steele A.D."/>
            <person name="Gui C."/>
            <person name="Meng S."/>
            <person name="Li G."/>
            <person name="Viehrig K."/>
            <person name="Ye F."/>
            <person name="Su P."/>
            <person name="Kiefer A.F."/>
            <person name="Nichols A."/>
            <person name="Cepeda A.J."/>
            <person name="Yan W."/>
            <person name="Fan B."/>
            <person name="Jiang Y."/>
            <person name="Adhikari A."/>
            <person name="Zheng C.-J."/>
            <person name="Schuster L."/>
            <person name="Cowan T.M."/>
            <person name="Smanski M.J."/>
            <person name="Chevrette M.G."/>
            <person name="De Carvalho L.P.S."/>
            <person name="Shen B."/>
        </authorList>
    </citation>
    <scope>NUCLEOTIDE SEQUENCE [LARGE SCALE GENOMIC DNA]</scope>
    <source>
        <strain evidence="11 12">NPDC004045</strain>
    </source>
</reference>
<proteinExistence type="inferred from homology"/>
<feature type="domain" description="Enoyl reductase (ER)" evidence="10">
    <location>
        <begin position="8"/>
        <end position="345"/>
    </location>
</feature>